<feature type="domain" description="THUMP-like" evidence="2">
    <location>
        <begin position="367"/>
        <end position="464"/>
    </location>
</feature>
<protein>
    <submittedName>
        <fullName evidence="3">50S ribosomal protein L11 methyltransferase</fullName>
    </submittedName>
</protein>
<dbReference type="RefSeq" id="WP_344683984.1">
    <property type="nucleotide sequence ID" value="NZ_BAAAVT010000007.1"/>
</dbReference>
<dbReference type="EMBL" id="BAAAVT010000007">
    <property type="protein sequence ID" value="GAA3060804.1"/>
    <property type="molecule type" value="Genomic_DNA"/>
</dbReference>
<feature type="region of interest" description="Disordered" evidence="1">
    <location>
        <begin position="161"/>
        <end position="196"/>
    </location>
</feature>
<dbReference type="GO" id="GO:0008168">
    <property type="term" value="F:methyltransferase activity"/>
    <property type="evidence" value="ECO:0007669"/>
    <property type="project" value="UniProtKB-KW"/>
</dbReference>
<feature type="region of interest" description="Disordered" evidence="1">
    <location>
        <begin position="417"/>
        <end position="441"/>
    </location>
</feature>
<dbReference type="SUPFAM" id="SSF53335">
    <property type="entry name" value="S-adenosyl-L-methionine-dependent methyltransferases"/>
    <property type="match status" value="1"/>
</dbReference>
<evidence type="ECO:0000256" key="1">
    <source>
        <dbReference type="SAM" id="MobiDB-lite"/>
    </source>
</evidence>
<gene>
    <name evidence="3" type="ORF">GCM10010529_13020</name>
</gene>
<evidence type="ECO:0000259" key="2">
    <source>
        <dbReference type="Pfam" id="PF18096"/>
    </source>
</evidence>
<accession>A0ABP6LUA4</accession>
<proteinExistence type="predicted"/>
<sequence length="466" mass="49395">MSETSALAPLLTPEGWELLNSLPPYDADDAARLNTELRRAGHSPELVAAALTQSRLRRDAAAKFGDFAARMLFTQDGLQQATRLPVAAGHARRFREAGLTHVADLGCGLGGDALALASLGLEVIAVDADEDAAAAATMNLTPFPEAEVRHTTAEAFVAEVGLTIGQPDEPDGTDRTDGADRTDGPGGAPAGWGLWLDPARRDAGRGHSADGASRRIWDPESFSPPLSFVTSLAATGIPLGVKLGPGIPHELIPADCEAEWVSVDGHVVEVVLWFNALARPGVRRAATVRSADAVEELTSAAEFGERPDAEALGPDGLSGLLCEPDGAVIRAGLVSDLAERLGGAMLDEHIAYFVLPDRAAPPSTSAVRCHRVVEVFPFQVKRLRAWVQEHGVTSVEIKKRGVDVVPETLRKQILAGQDRRGKNGRRKDGRERTAATADLAPAGPRHRTLVITRVGDQRLVAVVEPV</sequence>
<dbReference type="Proteomes" id="UP001500236">
    <property type="component" value="Unassembled WGS sequence"/>
</dbReference>
<name>A0ABP6LUA4_9MICC</name>
<keyword evidence="3" id="KW-0689">Ribosomal protein</keyword>
<dbReference type="GO" id="GO:0032259">
    <property type="term" value="P:methylation"/>
    <property type="evidence" value="ECO:0007669"/>
    <property type="project" value="UniProtKB-KW"/>
</dbReference>
<keyword evidence="3" id="KW-0808">Transferase</keyword>
<feature type="compositionally biased region" description="Basic and acidic residues" evidence="1">
    <location>
        <begin position="417"/>
        <end position="433"/>
    </location>
</feature>
<dbReference type="GO" id="GO:0005840">
    <property type="term" value="C:ribosome"/>
    <property type="evidence" value="ECO:0007669"/>
    <property type="project" value="UniProtKB-KW"/>
</dbReference>
<dbReference type="Pfam" id="PF18096">
    <property type="entry name" value="Thump_like"/>
    <property type="match status" value="1"/>
</dbReference>
<keyword evidence="3" id="KW-0489">Methyltransferase</keyword>
<comment type="caution">
    <text evidence="3">The sequence shown here is derived from an EMBL/GenBank/DDBJ whole genome shotgun (WGS) entry which is preliminary data.</text>
</comment>
<keyword evidence="4" id="KW-1185">Reference proteome</keyword>
<reference evidence="4" key="1">
    <citation type="journal article" date="2019" name="Int. J. Syst. Evol. Microbiol.">
        <title>The Global Catalogue of Microorganisms (GCM) 10K type strain sequencing project: providing services to taxonomists for standard genome sequencing and annotation.</title>
        <authorList>
            <consortium name="The Broad Institute Genomics Platform"/>
            <consortium name="The Broad Institute Genome Sequencing Center for Infectious Disease"/>
            <person name="Wu L."/>
            <person name="Ma J."/>
        </authorList>
    </citation>
    <scope>NUCLEOTIDE SEQUENCE [LARGE SCALE GENOMIC DNA]</scope>
    <source>
        <strain evidence="4">JCM 14309</strain>
    </source>
</reference>
<organism evidence="3 4">
    <name type="scientific">Nesterenkonia aethiopica</name>
    <dbReference type="NCBI Taxonomy" id="269144"/>
    <lineage>
        <taxon>Bacteria</taxon>
        <taxon>Bacillati</taxon>
        <taxon>Actinomycetota</taxon>
        <taxon>Actinomycetes</taxon>
        <taxon>Micrococcales</taxon>
        <taxon>Micrococcaceae</taxon>
        <taxon>Nesterenkonia</taxon>
    </lineage>
</organism>
<evidence type="ECO:0000313" key="4">
    <source>
        <dbReference type="Proteomes" id="UP001500236"/>
    </source>
</evidence>
<dbReference type="Gene3D" id="3.40.50.150">
    <property type="entry name" value="Vaccinia Virus protein VP39"/>
    <property type="match status" value="1"/>
</dbReference>
<dbReference type="InterPro" id="IPR029063">
    <property type="entry name" value="SAM-dependent_MTases_sf"/>
</dbReference>
<dbReference type="InterPro" id="IPR041497">
    <property type="entry name" value="Thump-like"/>
</dbReference>
<evidence type="ECO:0000313" key="3">
    <source>
        <dbReference type="EMBL" id="GAA3060804.1"/>
    </source>
</evidence>
<feature type="compositionally biased region" description="Basic and acidic residues" evidence="1">
    <location>
        <begin position="172"/>
        <end position="183"/>
    </location>
</feature>
<keyword evidence="3" id="KW-0687">Ribonucleoprotein</keyword>